<dbReference type="RefSeq" id="WP_278015457.1">
    <property type="nucleotide sequence ID" value="NZ_CP121106.1"/>
</dbReference>
<proteinExistence type="predicted"/>
<evidence type="ECO:0000259" key="1">
    <source>
        <dbReference type="PROSITE" id="PS50983"/>
    </source>
</evidence>
<dbReference type="SUPFAM" id="SSF53807">
    <property type="entry name" value="Helical backbone' metal receptor"/>
    <property type="match status" value="1"/>
</dbReference>
<evidence type="ECO:0000313" key="2">
    <source>
        <dbReference type="EMBL" id="WFL76696.1"/>
    </source>
</evidence>
<feature type="domain" description="Fe/B12 periplasmic-binding" evidence="1">
    <location>
        <begin position="22"/>
        <end position="264"/>
    </location>
</feature>
<dbReference type="PANTHER" id="PTHR30535:SF34">
    <property type="entry name" value="MOLYBDATE-BINDING PROTEIN MOLA"/>
    <property type="match status" value="1"/>
</dbReference>
<dbReference type="PROSITE" id="PS50983">
    <property type="entry name" value="FE_B12_PBP"/>
    <property type="match status" value="1"/>
</dbReference>
<gene>
    <name evidence="2" type="ORF">P7228_11895</name>
</gene>
<keyword evidence="3" id="KW-1185">Reference proteome</keyword>
<name>A0ABY8FTF3_9SPHN</name>
<evidence type="ECO:0000313" key="3">
    <source>
        <dbReference type="Proteomes" id="UP001215827"/>
    </source>
</evidence>
<accession>A0ABY8FTF3</accession>
<dbReference type="InterPro" id="IPR050902">
    <property type="entry name" value="ABC_Transporter_SBP"/>
</dbReference>
<reference evidence="2 3" key="1">
    <citation type="submission" date="2023-03" db="EMBL/GenBank/DDBJ databases">
        <title>Altererythrobacter sp. CAU 1644 isolated from sand.</title>
        <authorList>
            <person name="Kim W."/>
        </authorList>
    </citation>
    <scope>NUCLEOTIDE SEQUENCE [LARGE SCALE GENOMIC DNA]</scope>
    <source>
        <strain evidence="2 3">CAU 1644</strain>
    </source>
</reference>
<sequence length="264" mass="27753">MALGIAACSAPRAEQASRELPRIVSLNPCTDAILVEVADPQQVLALSHYSQDPNSTSMELEKAQQYRSISGTVEEVSALDPDVILASSFISPATSAALADLGFSVERFGIASEIDASFEQIRQIAAVAGHPERGEALIERIEQALAANAAGAGERSIATVLWQPGEIVPGEQALISHLMRNAGFASHSAALGLGQADYLSLEQLLAMPPDLLLIAGASRGQRHPALARLKETKVAALDPTLLYCGGPTIIRAAERLAAIRQAMS</sequence>
<dbReference type="InterPro" id="IPR002491">
    <property type="entry name" value="ABC_transptr_periplasmic_BD"/>
</dbReference>
<dbReference type="Pfam" id="PF01497">
    <property type="entry name" value="Peripla_BP_2"/>
    <property type="match status" value="1"/>
</dbReference>
<dbReference type="Proteomes" id="UP001215827">
    <property type="component" value="Chromosome"/>
</dbReference>
<protein>
    <submittedName>
        <fullName evidence="2">ABC transporter substrate-binding protein</fullName>
    </submittedName>
</protein>
<dbReference type="Gene3D" id="3.40.50.1980">
    <property type="entry name" value="Nitrogenase molybdenum iron protein domain"/>
    <property type="match status" value="2"/>
</dbReference>
<dbReference type="PANTHER" id="PTHR30535">
    <property type="entry name" value="VITAMIN B12-BINDING PROTEIN"/>
    <property type="match status" value="1"/>
</dbReference>
<dbReference type="EMBL" id="CP121106">
    <property type="protein sequence ID" value="WFL76696.1"/>
    <property type="molecule type" value="Genomic_DNA"/>
</dbReference>
<organism evidence="2 3">
    <name type="scientific">Altererythrobacter arenosus</name>
    <dbReference type="NCBI Taxonomy" id="3032592"/>
    <lineage>
        <taxon>Bacteria</taxon>
        <taxon>Pseudomonadati</taxon>
        <taxon>Pseudomonadota</taxon>
        <taxon>Alphaproteobacteria</taxon>
        <taxon>Sphingomonadales</taxon>
        <taxon>Erythrobacteraceae</taxon>
        <taxon>Altererythrobacter</taxon>
    </lineage>
</organism>